<evidence type="ECO:0000313" key="1">
    <source>
        <dbReference type="EMBL" id="KAJ4449726.1"/>
    </source>
</evidence>
<protein>
    <submittedName>
        <fullName evidence="1">Uncharacterized protein</fullName>
    </submittedName>
</protein>
<dbReference type="EMBL" id="JAJSOF020000003">
    <property type="protein sequence ID" value="KAJ4449726.1"/>
    <property type="molecule type" value="Genomic_DNA"/>
</dbReference>
<organism evidence="1 2">
    <name type="scientific">Periplaneta americana</name>
    <name type="common">American cockroach</name>
    <name type="synonym">Blatta americana</name>
    <dbReference type="NCBI Taxonomy" id="6978"/>
    <lineage>
        <taxon>Eukaryota</taxon>
        <taxon>Metazoa</taxon>
        <taxon>Ecdysozoa</taxon>
        <taxon>Arthropoda</taxon>
        <taxon>Hexapoda</taxon>
        <taxon>Insecta</taxon>
        <taxon>Pterygota</taxon>
        <taxon>Neoptera</taxon>
        <taxon>Polyneoptera</taxon>
        <taxon>Dictyoptera</taxon>
        <taxon>Blattodea</taxon>
        <taxon>Blattoidea</taxon>
        <taxon>Blattidae</taxon>
        <taxon>Blattinae</taxon>
        <taxon>Periplaneta</taxon>
    </lineage>
</organism>
<name>A0ABQ8TSQ4_PERAM</name>
<sequence length="190" mass="21621">MAGLCEGGNEHPGSLKASNGFVWPFYNYMRHMASVIDGMQYAVNNGKRHVEHVVVVVIIEDVQNVHLLLEYRPHIDVSLTCEHDPKLQEYCVCPQNMPQFDSEGIPNQAQETNKPMILNGPTSRNREGSDQGNLLVTGPVHIANDKIQLILFQQSPDSRMRNIDLQRYPSCADRRSHVHSLQNLLLYFWS</sequence>
<proteinExistence type="predicted"/>
<dbReference type="Proteomes" id="UP001148838">
    <property type="component" value="Unassembled WGS sequence"/>
</dbReference>
<gene>
    <name evidence="1" type="ORF">ANN_01130</name>
</gene>
<comment type="caution">
    <text evidence="1">The sequence shown here is derived from an EMBL/GenBank/DDBJ whole genome shotgun (WGS) entry which is preliminary data.</text>
</comment>
<accession>A0ABQ8TSQ4</accession>
<evidence type="ECO:0000313" key="2">
    <source>
        <dbReference type="Proteomes" id="UP001148838"/>
    </source>
</evidence>
<reference evidence="1 2" key="1">
    <citation type="journal article" date="2022" name="Allergy">
        <title>Genome assembly and annotation of Periplaneta americana reveal a comprehensive cockroach allergen profile.</title>
        <authorList>
            <person name="Wang L."/>
            <person name="Xiong Q."/>
            <person name="Saelim N."/>
            <person name="Wang L."/>
            <person name="Nong W."/>
            <person name="Wan A.T."/>
            <person name="Shi M."/>
            <person name="Liu X."/>
            <person name="Cao Q."/>
            <person name="Hui J.H.L."/>
            <person name="Sookrung N."/>
            <person name="Leung T.F."/>
            <person name="Tungtrongchitr A."/>
            <person name="Tsui S.K.W."/>
        </authorList>
    </citation>
    <scope>NUCLEOTIDE SEQUENCE [LARGE SCALE GENOMIC DNA]</scope>
    <source>
        <strain evidence="1">PWHHKU_190912</strain>
    </source>
</reference>
<keyword evidence="2" id="KW-1185">Reference proteome</keyword>